<dbReference type="AlphaFoldDB" id="A0A7N9CWX8"/>
<dbReference type="GeneTree" id="ENSGT00950000183072"/>
<reference evidence="12 13" key="1">
    <citation type="submission" date="2013-03" db="EMBL/GenBank/DDBJ databases">
        <authorList>
            <person name="Warren W."/>
            <person name="Wilson R.K."/>
        </authorList>
    </citation>
    <scope>NUCLEOTIDE SEQUENCE</scope>
</reference>
<evidence type="ECO:0000256" key="7">
    <source>
        <dbReference type="ARBA" id="ARBA00023163"/>
    </source>
</evidence>
<dbReference type="InterPro" id="IPR031972">
    <property type="entry name" value="CSRNP_N"/>
</dbReference>
<keyword evidence="6" id="KW-0010">Activator</keyword>
<feature type="domain" description="Cysteine/serine-rich nuclear protein N-terminal" evidence="11">
    <location>
        <begin position="345"/>
        <end position="567"/>
    </location>
</feature>
<dbReference type="GO" id="GO:0001228">
    <property type="term" value="F:DNA-binding transcription activator activity, RNA polymerase II-specific"/>
    <property type="evidence" value="ECO:0007669"/>
    <property type="project" value="Ensembl"/>
</dbReference>
<dbReference type="GO" id="GO:0005634">
    <property type="term" value="C:nucleus"/>
    <property type="evidence" value="ECO:0007669"/>
    <property type="project" value="UniProtKB-SubCell"/>
</dbReference>
<keyword evidence="9" id="KW-0175">Coiled coil</keyword>
<proteinExistence type="inferred from homology"/>
<dbReference type="GO" id="GO:0043565">
    <property type="term" value="F:sequence-specific DNA binding"/>
    <property type="evidence" value="ECO:0007669"/>
    <property type="project" value="Ensembl"/>
</dbReference>
<feature type="region of interest" description="Disordered" evidence="10">
    <location>
        <begin position="572"/>
        <end position="651"/>
    </location>
</feature>
<dbReference type="Proteomes" id="UP000233100">
    <property type="component" value="Chromosome 2"/>
</dbReference>
<dbReference type="GO" id="GO:0009791">
    <property type="term" value="P:post-embryonic development"/>
    <property type="evidence" value="ECO:0007669"/>
    <property type="project" value="Ensembl"/>
</dbReference>
<dbReference type="PRINTS" id="PR02031">
    <property type="entry name" value="CYSSERRICHNP"/>
</dbReference>
<dbReference type="GO" id="GO:0006915">
    <property type="term" value="P:apoptotic process"/>
    <property type="evidence" value="ECO:0007669"/>
    <property type="project" value="UniProtKB-KW"/>
</dbReference>
<dbReference type="Ensembl" id="ENSMFAT00000092644.1">
    <property type="protein sequence ID" value="ENSMFAP00000057264.1"/>
    <property type="gene ID" value="ENSMFAG00000001132.2"/>
</dbReference>
<sequence length="852" mass="90874">MAGRRHQVGSGSWGISGWVCGEGGVHGPVDGIWNLGKDGVSWQDAMGTGCVGGVCPYVCFRVVCACVYTCVCLPLGHESPTSWESLQVSWELGCFCLWFDPAGWGGAKPEKLPTEKPPETSVSLLPPGAGWGIGQGGRFSCFSHACLGEAVPGGKHYPVSKVDSKPYRIRGLRRWLGRGGRSAWKGHLSRGDQDSLLVGFSCSLSFPVMAVGEGFPSTGASASASTSFPFPSGDLPEGPAGATDTRLSVPRPQSTSGTTMTGLLKRKFDQLDEDNSLVSSSSSSSSSGCQSRSCSPSSSSSVSRAWDSEEEGPWDQMPLPDRDFCGPRSFTPLSILKRARRERPGRVAFDGITVFYFPRCQGFTSVPSRGGCTLGMAPRHSACRHFSLAEFAQEQARARHEKLRQRLKEEKLEMLQWKLSAAGVPKAEAGLPPAVDAIDDASVEEDLAVAVAGGRLEEVSFLQPYPARRRRALLRASGVRRIDREEKRELQALRQSREDCGCHCDRICDPETCSCSLAGIKCQMDHTAFPCGCCREGCENPMGRVEFNQARVQTHFIHTLTRLQLEQEAESFRELEAPAQGSPPSPGEQALVPVFPLAKPPMNNELGDNSCSSDMTDSSTASSSASGTSEAPDGPTHPGLPGPGFQPGVDDDSLARILSFSDSDLGGEEEEEEEGSVGNLDNLSCFHPADIFGTSDPGGLASWTHSYSGCSFTSGILDENANLDASCFLNGGLEGSREGSLPGNLVPPSMDAGQSSSVDLSLSSCDSFELLQALPDYSLGPHYTSQKVSDSLDHIEAPHFPLPGLSPPGDASNCFLESLMGFSEPVAEALDPFIDSQFEDTVPASLMEPVLV</sequence>
<evidence type="ECO:0000256" key="1">
    <source>
        <dbReference type="ARBA" id="ARBA00004123"/>
    </source>
</evidence>
<evidence type="ECO:0000256" key="4">
    <source>
        <dbReference type="ARBA" id="ARBA00023015"/>
    </source>
</evidence>
<feature type="compositionally biased region" description="Low complexity" evidence="10">
    <location>
        <begin position="608"/>
        <end position="631"/>
    </location>
</feature>
<evidence type="ECO:0000313" key="13">
    <source>
        <dbReference type="Proteomes" id="UP000233100"/>
    </source>
</evidence>
<evidence type="ECO:0000259" key="11">
    <source>
        <dbReference type="Pfam" id="PF16019"/>
    </source>
</evidence>
<evidence type="ECO:0000256" key="8">
    <source>
        <dbReference type="ARBA" id="ARBA00023242"/>
    </source>
</evidence>
<dbReference type="Bgee" id="ENSMFAG00000001132">
    <property type="expression patterns" value="Expressed in thymus and 12 other cell types or tissues"/>
</dbReference>
<name>A0A7N9CWX8_MACFA</name>
<evidence type="ECO:0000256" key="6">
    <source>
        <dbReference type="ARBA" id="ARBA00023159"/>
    </source>
</evidence>
<keyword evidence="13" id="KW-1185">Reference proteome</keyword>
<evidence type="ECO:0000256" key="9">
    <source>
        <dbReference type="SAM" id="Coils"/>
    </source>
</evidence>
<dbReference type="GeneID" id="102129144"/>
<keyword evidence="7" id="KW-0804">Transcription</keyword>
<protein>
    <submittedName>
        <fullName evidence="12">Cysteine and serine rich nuclear protein 1</fullName>
    </submittedName>
</protein>
<organism evidence="12 13">
    <name type="scientific">Macaca fascicularis</name>
    <name type="common">Crab-eating macaque</name>
    <name type="synonym">Cynomolgus monkey</name>
    <dbReference type="NCBI Taxonomy" id="9541"/>
    <lineage>
        <taxon>Eukaryota</taxon>
        <taxon>Metazoa</taxon>
        <taxon>Chordata</taxon>
        <taxon>Craniata</taxon>
        <taxon>Vertebrata</taxon>
        <taxon>Euteleostomi</taxon>
        <taxon>Mammalia</taxon>
        <taxon>Eutheria</taxon>
        <taxon>Euarchontoglires</taxon>
        <taxon>Primates</taxon>
        <taxon>Haplorrhini</taxon>
        <taxon>Catarrhini</taxon>
        <taxon>Cercopithecidae</taxon>
        <taxon>Cercopithecinae</taxon>
        <taxon>Macaca</taxon>
    </lineage>
</organism>
<gene>
    <name evidence="12" type="primary">CSRNP1</name>
</gene>
<feature type="compositionally biased region" description="Low complexity" evidence="10">
    <location>
        <begin position="221"/>
        <end position="233"/>
    </location>
</feature>
<feature type="compositionally biased region" description="Low complexity" evidence="10">
    <location>
        <begin position="276"/>
        <end position="303"/>
    </location>
</feature>
<dbReference type="InterPro" id="IPR023260">
    <property type="entry name" value="Cys/Ser-rich_nuc_prot"/>
</dbReference>
<dbReference type="GO" id="GO:0048008">
    <property type="term" value="P:platelet-derived growth factor receptor signaling pathway"/>
    <property type="evidence" value="ECO:0007669"/>
    <property type="project" value="Ensembl"/>
</dbReference>
<feature type="region of interest" description="Disordered" evidence="10">
    <location>
        <begin position="221"/>
        <end position="262"/>
    </location>
</feature>
<dbReference type="PANTHER" id="PTHR13580:SF10">
    <property type="entry name" value="CYSTEINE_SERINE-RICH NUCLEAR PROTEIN 1"/>
    <property type="match status" value="1"/>
</dbReference>
<evidence type="ECO:0000256" key="2">
    <source>
        <dbReference type="ARBA" id="ARBA00008548"/>
    </source>
</evidence>
<evidence type="ECO:0000313" key="12">
    <source>
        <dbReference type="Ensembl" id="ENSMFAP00000057264.1"/>
    </source>
</evidence>
<reference evidence="12" key="3">
    <citation type="submission" date="2025-09" db="UniProtKB">
        <authorList>
            <consortium name="Ensembl"/>
        </authorList>
    </citation>
    <scope>IDENTIFICATION</scope>
</reference>
<feature type="region of interest" description="Disordered" evidence="10">
    <location>
        <begin position="275"/>
        <end position="323"/>
    </location>
</feature>
<accession>A0A7N9CWX8</accession>
<reference evidence="12" key="2">
    <citation type="submission" date="2025-08" db="UniProtKB">
        <authorList>
            <consortium name="Ensembl"/>
        </authorList>
    </citation>
    <scope>IDENTIFICATION</scope>
</reference>
<keyword evidence="5" id="KW-0238">DNA-binding</keyword>
<dbReference type="GO" id="GO:0060021">
    <property type="term" value="P:roof of mouth development"/>
    <property type="evidence" value="ECO:0007669"/>
    <property type="project" value="Ensembl"/>
</dbReference>
<comment type="subcellular location">
    <subcellularLocation>
        <location evidence="1">Nucleus</location>
    </subcellularLocation>
</comment>
<keyword evidence="4" id="KW-0805">Transcription regulation</keyword>
<evidence type="ECO:0000256" key="5">
    <source>
        <dbReference type="ARBA" id="ARBA00023125"/>
    </source>
</evidence>
<dbReference type="GO" id="GO:0060325">
    <property type="term" value="P:face morphogenesis"/>
    <property type="evidence" value="ECO:0007669"/>
    <property type="project" value="Ensembl"/>
</dbReference>
<dbReference type="GO" id="GO:0048705">
    <property type="term" value="P:skeletal system morphogenesis"/>
    <property type="evidence" value="ECO:0007669"/>
    <property type="project" value="Ensembl"/>
</dbReference>
<dbReference type="CTD" id="64651"/>
<dbReference type="Pfam" id="PF16019">
    <property type="entry name" value="CSRNP_N"/>
    <property type="match status" value="1"/>
</dbReference>
<evidence type="ECO:0000256" key="3">
    <source>
        <dbReference type="ARBA" id="ARBA00022703"/>
    </source>
</evidence>
<feature type="coiled-coil region" evidence="9">
    <location>
        <begin position="393"/>
        <end position="420"/>
    </location>
</feature>
<evidence type="ECO:0000256" key="10">
    <source>
        <dbReference type="SAM" id="MobiDB-lite"/>
    </source>
</evidence>
<keyword evidence="3" id="KW-0053">Apoptosis</keyword>
<dbReference type="PANTHER" id="PTHR13580">
    <property type="entry name" value="TGF-BETA INDUCED APOPTOSIS PROTEIN"/>
    <property type="match status" value="1"/>
</dbReference>
<keyword evidence="8" id="KW-0539">Nucleus</keyword>
<comment type="similarity">
    <text evidence="2">Belongs to the AXUD1 family.</text>
</comment>
<feature type="compositionally biased region" description="Polar residues" evidence="10">
    <location>
        <begin position="251"/>
        <end position="261"/>
    </location>
</feature>